<gene>
    <name evidence="2" type="ORF">E2C01_045811</name>
</gene>
<dbReference type="AlphaFoldDB" id="A0A5B7G401"/>
<dbReference type="EMBL" id="VSRR010010532">
    <property type="protein sequence ID" value="MPC51953.1"/>
    <property type="molecule type" value="Genomic_DNA"/>
</dbReference>
<organism evidence="2 3">
    <name type="scientific">Portunus trituberculatus</name>
    <name type="common">Swimming crab</name>
    <name type="synonym">Neptunus trituberculatus</name>
    <dbReference type="NCBI Taxonomy" id="210409"/>
    <lineage>
        <taxon>Eukaryota</taxon>
        <taxon>Metazoa</taxon>
        <taxon>Ecdysozoa</taxon>
        <taxon>Arthropoda</taxon>
        <taxon>Crustacea</taxon>
        <taxon>Multicrustacea</taxon>
        <taxon>Malacostraca</taxon>
        <taxon>Eumalacostraca</taxon>
        <taxon>Eucarida</taxon>
        <taxon>Decapoda</taxon>
        <taxon>Pleocyemata</taxon>
        <taxon>Brachyura</taxon>
        <taxon>Eubrachyura</taxon>
        <taxon>Portunoidea</taxon>
        <taxon>Portunidae</taxon>
        <taxon>Portuninae</taxon>
        <taxon>Portunus</taxon>
    </lineage>
</organism>
<comment type="caution">
    <text evidence="2">The sequence shown here is derived from an EMBL/GenBank/DDBJ whole genome shotgun (WGS) entry which is preliminary data.</text>
</comment>
<evidence type="ECO:0000256" key="1">
    <source>
        <dbReference type="SAM" id="MobiDB-lite"/>
    </source>
</evidence>
<keyword evidence="3" id="KW-1185">Reference proteome</keyword>
<reference evidence="2 3" key="1">
    <citation type="submission" date="2019-05" db="EMBL/GenBank/DDBJ databases">
        <title>Another draft genome of Portunus trituberculatus and its Hox gene families provides insights of decapod evolution.</title>
        <authorList>
            <person name="Jeong J.-H."/>
            <person name="Song I."/>
            <person name="Kim S."/>
            <person name="Choi T."/>
            <person name="Kim D."/>
            <person name="Ryu S."/>
            <person name="Kim W."/>
        </authorList>
    </citation>
    <scope>NUCLEOTIDE SEQUENCE [LARGE SCALE GENOMIC DNA]</scope>
    <source>
        <tissue evidence="2">Muscle</tissue>
    </source>
</reference>
<dbReference type="Proteomes" id="UP000324222">
    <property type="component" value="Unassembled WGS sequence"/>
</dbReference>
<feature type="region of interest" description="Disordered" evidence="1">
    <location>
        <begin position="1"/>
        <end position="20"/>
    </location>
</feature>
<evidence type="ECO:0000313" key="3">
    <source>
        <dbReference type="Proteomes" id="UP000324222"/>
    </source>
</evidence>
<protein>
    <submittedName>
        <fullName evidence="2">Uncharacterized protein</fullName>
    </submittedName>
</protein>
<name>A0A5B7G401_PORTR</name>
<evidence type="ECO:0000313" key="2">
    <source>
        <dbReference type="EMBL" id="MPC51953.1"/>
    </source>
</evidence>
<sequence>MAGARGGFARYGRSSVEAGGGTAECGLPVCEKQRVAQTKWLKWTLTPHSDRFRERSDITGELRGSLCSRQGTAKF</sequence>
<accession>A0A5B7G401</accession>
<proteinExistence type="predicted"/>